<evidence type="ECO:0000256" key="6">
    <source>
        <dbReference type="ARBA" id="ARBA00022833"/>
    </source>
</evidence>
<keyword evidence="5" id="KW-0369">Histidine metabolism</keyword>
<feature type="domain" description="Amidohydrolase-related" evidence="10">
    <location>
        <begin position="97"/>
        <end position="431"/>
    </location>
</feature>
<keyword evidence="6" id="KW-0862">Zinc</keyword>
<comment type="pathway">
    <text evidence="1">Amino-acid degradation.</text>
</comment>
<dbReference type="RefSeq" id="WP_010915791.1">
    <property type="nucleotide sequence ID" value="NC_002679.1"/>
</dbReference>
<evidence type="ECO:0000256" key="9">
    <source>
        <dbReference type="SAM" id="MobiDB-lite"/>
    </source>
</evidence>
<dbReference type="InterPro" id="IPR032466">
    <property type="entry name" value="Metal_Hydrolase"/>
</dbReference>
<evidence type="ECO:0000313" key="11">
    <source>
        <dbReference type="EMBL" id="BAB54983.1"/>
    </source>
</evidence>
<keyword evidence="4 11" id="KW-0378">Hydrolase</keyword>
<organism evidence="11 12">
    <name type="scientific">Mesorhizobium japonicum (strain LMG 29417 / CECT 9101 / MAFF 303099)</name>
    <name type="common">Mesorhizobium loti (strain MAFF 303099)</name>
    <dbReference type="NCBI Taxonomy" id="266835"/>
    <lineage>
        <taxon>Bacteria</taxon>
        <taxon>Pseudomonadati</taxon>
        <taxon>Pseudomonadota</taxon>
        <taxon>Alphaproteobacteria</taxon>
        <taxon>Hyphomicrobiales</taxon>
        <taxon>Phyllobacteriaceae</taxon>
        <taxon>Mesorhizobium</taxon>
    </lineage>
</organism>
<dbReference type="GO" id="GO:0019556">
    <property type="term" value="P:L-histidine catabolic process to glutamate and formamide"/>
    <property type="evidence" value="ECO:0007669"/>
    <property type="project" value="UniProtKB-UniRule"/>
</dbReference>
<accession>Q981H2</accession>
<evidence type="ECO:0000256" key="5">
    <source>
        <dbReference type="ARBA" id="ARBA00022808"/>
    </source>
</evidence>
<dbReference type="Gene3D" id="2.30.40.10">
    <property type="entry name" value="Urease, subunit C, domain 1"/>
    <property type="match status" value="1"/>
</dbReference>
<proteinExistence type="predicted"/>
<dbReference type="InterPro" id="IPR011059">
    <property type="entry name" value="Metal-dep_hydrolase_composite"/>
</dbReference>
<evidence type="ECO:0000256" key="2">
    <source>
        <dbReference type="ARBA" id="ARBA00012864"/>
    </source>
</evidence>
<name>Q981H2_RHILO</name>
<dbReference type="EMBL" id="BA000013">
    <property type="protein sequence ID" value="BAB54983.1"/>
    <property type="molecule type" value="Genomic_DNA"/>
</dbReference>
<dbReference type="Proteomes" id="UP000000552">
    <property type="component" value="Plasmid pMLa"/>
</dbReference>
<dbReference type="PANTHER" id="PTHR42752:SF1">
    <property type="entry name" value="IMIDAZOLONEPROPIONASE-RELATED"/>
    <property type="match status" value="1"/>
</dbReference>
<protein>
    <recommendedName>
        <fullName evidence="2 8">Imidazolonepropionase</fullName>
        <ecNumber evidence="2 8">3.5.2.7</ecNumber>
    </recommendedName>
</protein>
<reference evidence="11 12" key="1">
    <citation type="journal article" date="2000" name="DNA Res.">
        <title>Complete genome structure of the nitrogen-fixing symbiotic bacterium Mesorhizobium loti.</title>
        <authorList>
            <person name="Kaneko T."/>
            <person name="Nakamura Y."/>
            <person name="Sato S."/>
            <person name="Asamizu E."/>
            <person name="Kato T."/>
            <person name="Sasamoto S."/>
            <person name="Watanabe A."/>
            <person name="Idesawa K."/>
            <person name="Ishikawa A."/>
            <person name="Kawashima K."/>
            <person name="Kimura T."/>
            <person name="Kishida Y."/>
            <person name="Kiyokawa C."/>
            <person name="Kohara M."/>
            <person name="Matsumoto M."/>
            <person name="Matsuno A."/>
            <person name="Mochizuki Y."/>
            <person name="Nakayama S."/>
            <person name="Nakazaki N."/>
            <person name="Shimpo S."/>
            <person name="Sugimoto M."/>
            <person name="Takeuchi C."/>
            <person name="Yamada M."/>
            <person name="Tabata S."/>
        </authorList>
    </citation>
    <scope>NUCLEOTIDE SEQUENCE [LARGE SCALE GENOMIC DNA]</scope>
    <source>
        <strain evidence="12">LMG 29417 / CECT 9101 / MAFF 303099</strain>
        <plasmid evidence="11 12">pMLa</plasmid>
    </source>
</reference>
<dbReference type="PANTHER" id="PTHR42752">
    <property type="entry name" value="IMIDAZOLONEPROPIONASE"/>
    <property type="match status" value="1"/>
</dbReference>
<dbReference type="Gene3D" id="3.20.20.140">
    <property type="entry name" value="Metal-dependent hydrolases"/>
    <property type="match status" value="1"/>
</dbReference>
<dbReference type="KEGG" id="mlo:mlr9376"/>
<dbReference type="CDD" id="cd01296">
    <property type="entry name" value="Imidazolone-5PH"/>
    <property type="match status" value="1"/>
</dbReference>
<dbReference type="EC" id="3.5.2.7" evidence="2 8"/>
<evidence type="ECO:0000256" key="7">
    <source>
        <dbReference type="ARBA" id="ARBA00023004"/>
    </source>
</evidence>
<evidence type="ECO:0000313" key="12">
    <source>
        <dbReference type="Proteomes" id="UP000000552"/>
    </source>
</evidence>
<dbReference type="Pfam" id="PF01979">
    <property type="entry name" value="Amidohydro_1"/>
    <property type="match status" value="1"/>
</dbReference>
<dbReference type="NCBIfam" id="TIGR01224">
    <property type="entry name" value="hutI"/>
    <property type="match status" value="1"/>
</dbReference>
<dbReference type="InterPro" id="IPR005920">
    <property type="entry name" value="HutI"/>
</dbReference>
<dbReference type="InterPro" id="IPR006680">
    <property type="entry name" value="Amidohydro-rel"/>
</dbReference>
<dbReference type="GO" id="GO:0046872">
    <property type="term" value="F:metal ion binding"/>
    <property type="evidence" value="ECO:0007669"/>
    <property type="project" value="UniProtKB-KW"/>
</dbReference>
<dbReference type="AlphaFoldDB" id="Q981H2"/>
<keyword evidence="7" id="KW-0408">Iron</keyword>
<dbReference type="GO" id="GO:0005737">
    <property type="term" value="C:cytoplasm"/>
    <property type="evidence" value="ECO:0007669"/>
    <property type="project" value="UniProtKB-UniRule"/>
</dbReference>
<keyword evidence="3" id="KW-0479">Metal-binding</keyword>
<evidence type="ECO:0000259" key="10">
    <source>
        <dbReference type="Pfam" id="PF01979"/>
    </source>
</evidence>
<gene>
    <name evidence="11" type="ordered locus">mlr9376</name>
</gene>
<evidence type="ECO:0000256" key="8">
    <source>
        <dbReference type="NCBIfam" id="TIGR01224"/>
    </source>
</evidence>
<dbReference type="SUPFAM" id="SSF51338">
    <property type="entry name" value="Composite domain of metallo-dependent hydrolases"/>
    <property type="match status" value="1"/>
</dbReference>
<evidence type="ECO:0000256" key="3">
    <source>
        <dbReference type="ARBA" id="ARBA00022723"/>
    </source>
</evidence>
<geneLocation type="plasmid" evidence="11 12">
    <name>pMLa</name>
</geneLocation>
<sequence length="439" mass="45701">MPNNPTTSTSATSGPNSNLRKGEAGGLLITNIAELTPLDEFGPGPQRGGLKHLKSIRNAAIHVVDGRIRDFGPAERVAVGLPKGAEPRVLDAAGGAVVPGFVDCHTHLLYSGSRADEYPMRVAGASYGEISSRGGGVTRTIRESSDATSSELKQALTVRLAKALLNGTTTAEIKTGYWVDPEGEGAALGIIAEVSASQPVDLVQTFHVALGTPARFGGAGEYARYVIDYVLPSVASHARFCDVVCDVGAFSHDEARQILHAAGRRGLNFKIHADEFSAAGGAELAAELGAVSADHLCFLGKDTAQTLAKAQTVAVLLPATCHYLLAPKFADARHLIDGGVAIALGTDHGPGSPTLSMPFVMGLACSWLRMDPAEALVAATCNAAHAIGAASTAGQIAIGRPADLVVLKTPTYRDLAYLIDQNLIRYTLKDGAVFGKHIK</sequence>
<evidence type="ECO:0000256" key="4">
    <source>
        <dbReference type="ARBA" id="ARBA00022801"/>
    </source>
</evidence>
<keyword evidence="11" id="KW-0614">Plasmid</keyword>
<feature type="compositionally biased region" description="Low complexity" evidence="9">
    <location>
        <begin position="1"/>
        <end position="18"/>
    </location>
</feature>
<feature type="region of interest" description="Disordered" evidence="9">
    <location>
        <begin position="1"/>
        <end position="22"/>
    </location>
</feature>
<dbReference type="GO" id="GO:0050480">
    <property type="term" value="F:imidazolonepropionase activity"/>
    <property type="evidence" value="ECO:0007669"/>
    <property type="project" value="UniProtKB-UniRule"/>
</dbReference>
<dbReference type="SUPFAM" id="SSF51556">
    <property type="entry name" value="Metallo-dependent hydrolases"/>
    <property type="match status" value="1"/>
</dbReference>
<evidence type="ECO:0000256" key="1">
    <source>
        <dbReference type="ARBA" id="ARBA00005023"/>
    </source>
</evidence>
<dbReference type="HOGENOM" id="CLU_041647_0_1_5"/>